<evidence type="ECO:0000313" key="1">
    <source>
        <dbReference type="EMBL" id="KFK24470.1"/>
    </source>
</evidence>
<gene>
    <name evidence="1" type="ORF">AALP_AAs43110U000100</name>
</gene>
<proteinExistence type="predicted"/>
<organism evidence="1 2">
    <name type="scientific">Arabis alpina</name>
    <name type="common">Alpine rock-cress</name>
    <dbReference type="NCBI Taxonomy" id="50452"/>
    <lineage>
        <taxon>Eukaryota</taxon>
        <taxon>Viridiplantae</taxon>
        <taxon>Streptophyta</taxon>
        <taxon>Embryophyta</taxon>
        <taxon>Tracheophyta</taxon>
        <taxon>Spermatophyta</taxon>
        <taxon>Magnoliopsida</taxon>
        <taxon>eudicotyledons</taxon>
        <taxon>Gunneridae</taxon>
        <taxon>Pentapetalae</taxon>
        <taxon>rosids</taxon>
        <taxon>malvids</taxon>
        <taxon>Brassicales</taxon>
        <taxon>Brassicaceae</taxon>
        <taxon>Arabideae</taxon>
        <taxon>Arabis</taxon>
    </lineage>
</organism>
<dbReference type="EMBL" id="KL968429">
    <property type="protein sequence ID" value="KFK24470.1"/>
    <property type="molecule type" value="Genomic_DNA"/>
</dbReference>
<sequence>MDVASPNV</sequence>
<evidence type="ECO:0000313" key="2">
    <source>
        <dbReference type="Proteomes" id="UP000029120"/>
    </source>
</evidence>
<keyword evidence="2" id="KW-1185">Reference proteome</keyword>
<accession>A0A087G3L8</accession>
<name>A0A087G3L8_ARAAL</name>
<protein>
    <submittedName>
        <fullName evidence="1">Uncharacterized protein</fullName>
    </submittedName>
</protein>
<dbReference type="Proteomes" id="UP000029120">
    <property type="component" value="Unassembled WGS sequence"/>
</dbReference>
<feature type="non-terminal residue" evidence="1">
    <location>
        <position position="8"/>
    </location>
</feature>
<reference evidence="2" key="1">
    <citation type="journal article" date="2015" name="Nat. Plants">
        <title>Genome expansion of Arabis alpina linked with retrotransposition and reduced symmetric DNA methylation.</title>
        <authorList>
            <person name="Willing E.M."/>
            <person name="Rawat V."/>
            <person name="Mandakova T."/>
            <person name="Maumus F."/>
            <person name="James G.V."/>
            <person name="Nordstroem K.J."/>
            <person name="Becker C."/>
            <person name="Warthmann N."/>
            <person name="Chica C."/>
            <person name="Szarzynska B."/>
            <person name="Zytnicki M."/>
            <person name="Albani M.C."/>
            <person name="Kiefer C."/>
            <person name="Bergonzi S."/>
            <person name="Castaings L."/>
            <person name="Mateos J.L."/>
            <person name="Berns M.C."/>
            <person name="Bujdoso N."/>
            <person name="Piofczyk T."/>
            <person name="de Lorenzo L."/>
            <person name="Barrero-Sicilia C."/>
            <person name="Mateos I."/>
            <person name="Piednoel M."/>
            <person name="Hagmann J."/>
            <person name="Chen-Min-Tao R."/>
            <person name="Iglesias-Fernandez R."/>
            <person name="Schuster S.C."/>
            <person name="Alonso-Blanco C."/>
            <person name="Roudier F."/>
            <person name="Carbonero P."/>
            <person name="Paz-Ares J."/>
            <person name="Davis S.J."/>
            <person name="Pecinka A."/>
            <person name="Quesneville H."/>
            <person name="Colot V."/>
            <person name="Lysak M.A."/>
            <person name="Weigel D."/>
            <person name="Coupland G."/>
            <person name="Schneeberger K."/>
        </authorList>
    </citation>
    <scope>NUCLEOTIDE SEQUENCE [LARGE SCALE GENOMIC DNA]</scope>
    <source>
        <strain evidence="2">cv. Pajares</strain>
    </source>
</reference>